<evidence type="ECO:0000256" key="6">
    <source>
        <dbReference type="PROSITE-ProRule" id="PRU10141"/>
    </source>
</evidence>
<dbReference type="PANTHER" id="PTHR24346">
    <property type="entry name" value="MAP/MICROTUBULE AFFINITY-REGULATING KINASE"/>
    <property type="match status" value="1"/>
</dbReference>
<protein>
    <submittedName>
        <fullName evidence="9">Camk family protein kinase</fullName>
    </submittedName>
</protein>
<dbReference type="PROSITE" id="PS50011">
    <property type="entry name" value="PROTEIN_KINASE_DOM"/>
    <property type="match status" value="1"/>
</dbReference>
<dbReference type="PANTHER" id="PTHR24346:SF82">
    <property type="entry name" value="KP78A-RELATED"/>
    <property type="match status" value="1"/>
</dbReference>
<dbReference type="OrthoDB" id="289250at2759"/>
<dbReference type="GO" id="GO:0005737">
    <property type="term" value="C:cytoplasm"/>
    <property type="evidence" value="ECO:0007669"/>
    <property type="project" value="TreeGrafter"/>
</dbReference>
<keyword evidence="3 6" id="KW-0547">Nucleotide-binding</keyword>
<keyword evidence="5 6" id="KW-0067">ATP-binding</keyword>
<feature type="domain" description="Protein kinase" evidence="8">
    <location>
        <begin position="103"/>
        <end position="368"/>
    </location>
</feature>
<evidence type="ECO:0000256" key="3">
    <source>
        <dbReference type="ARBA" id="ARBA00022741"/>
    </source>
</evidence>
<evidence type="ECO:0000259" key="8">
    <source>
        <dbReference type="PROSITE" id="PS50011"/>
    </source>
</evidence>
<feature type="region of interest" description="Disordered" evidence="7">
    <location>
        <begin position="48"/>
        <end position="102"/>
    </location>
</feature>
<dbReference type="Pfam" id="PF00069">
    <property type="entry name" value="Pkinase"/>
    <property type="match status" value="1"/>
</dbReference>
<keyword evidence="1" id="KW-0723">Serine/threonine-protein kinase</keyword>
<dbReference type="GO" id="GO:0005524">
    <property type="term" value="F:ATP binding"/>
    <property type="evidence" value="ECO:0007669"/>
    <property type="project" value="UniProtKB-UniRule"/>
</dbReference>
<dbReference type="InterPro" id="IPR000719">
    <property type="entry name" value="Prot_kinase_dom"/>
</dbReference>
<dbReference type="GO" id="GO:0004674">
    <property type="term" value="F:protein serine/threonine kinase activity"/>
    <property type="evidence" value="ECO:0007669"/>
    <property type="project" value="UniProtKB-KW"/>
</dbReference>
<dbReference type="AlphaFoldDB" id="A0A0M0K5V8"/>
<proteinExistence type="predicted"/>
<sequence length="372" mass="40193">MSDTYLSATAQRARELAGIAAHSTDSVAASAVPPSQLSHLDRVNALRERLEEKKRAQRDAGITTGQLVAPRERAPSERAPRERATPEQAPRERAPREAQPAVELSDTLLGEGATAQVWLAYFGDTRTEVAAKVVSKKGRDKDQIGWIREEIAIHKRLRHPNICTLHGSFESLSTITICLSLCRGGSLVDMMGAALDAGELLAAAHVHGAFVQLLSALRYLESVSIVHRDIKLDNLVWADAQRTRLQLIDFGYASTTDVHSQYSGSAHFAAPEVHAADEGGPPFSCRAADVWSAGVVLFAMLATALPFNGAEETAEERATLRRKVRKGVPDGSLPAERPAAACDLVTRMLIVEPAERATLAQVLAHEWVGSVP</sequence>
<evidence type="ECO:0000256" key="1">
    <source>
        <dbReference type="ARBA" id="ARBA00022527"/>
    </source>
</evidence>
<feature type="compositionally biased region" description="Basic and acidic residues" evidence="7">
    <location>
        <begin position="48"/>
        <end position="58"/>
    </location>
</feature>
<accession>A0A0M0K5V8</accession>
<evidence type="ECO:0000313" key="9">
    <source>
        <dbReference type="EMBL" id="KOO34251.1"/>
    </source>
</evidence>
<gene>
    <name evidence="9" type="ORF">Ctob_012751</name>
</gene>
<evidence type="ECO:0000256" key="4">
    <source>
        <dbReference type="ARBA" id="ARBA00022777"/>
    </source>
</evidence>
<dbReference type="EMBL" id="JWZX01001281">
    <property type="protein sequence ID" value="KOO34251.1"/>
    <property type="molecule type" value="Genomic_DNA"/>
</dbReference>
<name>A0A0M0K5V8_9EUKA</name>
<reference evidence="10" key="1">
    <citation type="journal article" date="2015" name="PLoS Genet.">
        <title>Genome Sequence and Transcriptome Analyses of Chrysochromulina tobin: Metabolic Tools for Enhanced Algal Fitness in the Prominent Order Prymnesiales (Haptophyceae).</title>
        <authorList>
            <person name="Hovde B.T."/>
            <person name="Deodato C.R."/>
            <person name="Hunsperger H.M."/>
            <person name="Ryken S.A."/>
            <person name="Yost W."/>
            <person name="Jha R.K."/>
            <person name="Patterson J."/>
            <person name="Monnat R.J. Jr."/>
            <person name="Barlow S.B."/>
            <person name="Starkenburg S.R."/>
            <person name="Cattolico R.A."/>
        </authorList>
    </citation>
    <scope>NUCLEOTIDE SEQUENCE</scope>
    <source>
        <strain evidence="10">CCMP291</strain>
    </source>
</reference>
<dbReference type="InterPro" id="IPR017441">
    <property type="entry name" value="Protein_kinase_ATP_BS"/>
</dbReference>
<organism evidence="9 10">
    <name type="scientific">Chrysochromulina tobinii</name>
    <dbReference type="NCBI Taxonomy" id="1460289"/>
    <lineage>
        <taxon>Eukaryota</taxon>
        <taxon>Haptista</taxon>
        <taxon>Haptophyta</taxon>
        <taxon>Prymnesiophyceae</taxon>
        <taxon>Prymnesiales</taxon>
        <taxon>Chrysochromulinaceae</taxon>
        <taxon>Chrysochromulina</taxon>
    </lineage>
</organism>
<dbReference type="GO" id="GO:0035556">
    <property type="term" value="P:intracellular signal transduction"/>
    <property type="evidence" value="ECO:0007669"/>
    <property type="project" value="TreeGrafter"/>
</dbReference>
<dbReference type="SUPFAM" id="SSF56112">
    <property type="entry name" value="Protein kinase-like (PK-like)"/>
    <property type="match status" value="1"/>
</dbReference>
<evidence type="ECO:0000256" key="7">
    <source>
        <dbReference type="SAM" id="MobiDB-lite"/>
    </source>
</evidence>
<evidence type="ECO:0000256" key="2">
    <source>
        <dbReference type="ARBA" id="ARBA00022679"/>
    </source>
</evidence>
<dbReference type="InterPro" id="IPR011009">
    <property type="entry name" value="Kinase-like_dom_sf"/>
</dbReference>
<evidence type="ECO:0000313" key="10">
    <source>
        <dbReference type="Proteomes" id="UP000037460"/>
    </source>
</evidence>
<keyword evidence="2" id="KW-0808">Transferase</keyword>
<evidence type="ECO:0000256" key="5">
    <source>
        <dbReference type="ARBA" id="ARBA00022840"/>
    </source>
</evidence>
<keyword evidence="4 9" id="KW-0418">Kinase</keyword>
<dbReference type="SMART" id="SM00220">
    <property type="entry name" value="S_TKc"/>
    <property type="match status" value="1"/>
</dbReference>
<dbReference type="PROSITE" id="PS00107">
    <property type="entry name" value="PROTEIN_KINASE_ATP"/>
    <property type="match status" value="1"/>
</dbReference>
<keyword evidence="10" id="KW-1185">Reference proteome</keyword>
<comment type="caution">
    <text evidence="9">The sequence shown here is derived from an EMBL/GenBank/DDBJ whole genome shotgun (WGS) entry which is preliminary data.</text>
</comment>
<dbReference type="Proteomes" id="UP000037460">
    <property type="component" value="Unassembled WGS sequence"/>
</dbReference>
<feature type="binding site" evidence="6">
    <location>
        <position position="132"/>
    </location>
    <ligand>
        <name>ATP</name>
        <dbReference type="ChEBI" id="CHEBI:30616"/>
    </ligand>
</feature>
<feature type="compositionally biased region" description="Basic and acidic residues" evidence="7">
    <location>
        <begin position="70"/>
        <end position="96"/>
    </location>
</feature>
<dbReference type="Gene3D" id="1.10.510.10">
    <property type="entry name" value="Transferase(Phosphotransferase) domain 1"/>
    <property type="match status" value="1"/>
</dbReference>